<keyword evidence="5" id="KW-1185">Reference proteome</keyword>
<dbReference type="EMBL" id="BPVZ01000017">
    <property type="protein sequence ID" value="GKV01833.1"/>
    <property type="molecule type" value="Genomic_DNA"/>
</dbReference>
<dbReference type="PROSITE" id="PS50158">
    <property type="entry name" value="ZF_CCHC"/>
    <property type="match status" value="2"/>
</dbReference>
<dbReference type="Pfam" id="PF00098">
    <property type="entry name" value="zf-CCHC"/>
    <property type="match status" value="3"/>
</dbReference>
<keyword evidence="1" id="KW-0862">Zinc</keyword>
<keyword evidence="1" id="KW-0479">Metal-binding</keyword>
<evidence type="ECO:0000256" key="1">
    <source>
        <dbReference type="PROSITE-ProRule" id="PRU00047"/>
    </source>
</evidence>
<sequence>MPPRRNTKSAASQGVGLQRGRPPRARQVGLDGGIATGIQSEPVNLNVGGGGEQNESQHSSTGNHDQQRINDDGGQMGQQDQPTVRDLMQAFVDAMSGSKCGLTDFVKLTKPFDGYSTDPVVAEDWIDDIEKAFKGKGVLEEKKVPFAAYMLKADANNWWKAEERILIAPITWEKFKESFYRDFIPSSVRVEMQRKYFNLQQGNRIVADYEKELYRLSKFVSAAIQGDEETKIQKFTFGLNLDIQHEVMTSGLKTYSEVVNKAKLVEQALKLTKTGEGSGSGVKRQRWLEVQGGNRFGGLGSGQNKKQSTGFSTYSGVRNQQGGNLRCWKCQGPHEARNCRWLNGACLTCGQMGHRAVDCPRNRTSFGACFNCGQVGHHAMDCPRAKNLGGACFNCGQKGHKAVIVVGQGRTLEFLK</sequence>
<dbReference type="PANTHER" id="PTHR34482">
    <property type="entry name" value="DNA DAMAGE-INDUCIBLE PROTEIN 1-LIKE"/>
    <property type="match status" value="1"/>
</dbReference>
<feature type="domain" description="CCHC-type" evidence="3">
    <location>
        <begin position="346"/>
        <end position="361"/>
    </location>
</feature>
<comment type="caution">
    <text evidence="4">The sequence shown here is derived from an EMBL/GenBank/DDBJ whole genome shotgun (WGS) entry which is preliminary data.</text>
</comment>
<dbReference type="SUPFAM" id="SSF57756">
    <property type="entry name" value="Retrovirus zinc finger-like domains"/>
    <property type="match status" value="2"/>
</dbReference>
<evidence type="ECO:0000313" key="5">
    <source>
        <dbReference type="Proteomes" id="UP001054252"/>
    </source>
</evidence>
<feature type="domain" description="CCHC-type" evidence="3">
    <location>
        <begin position="369"/>
        <end position="384"/>
    </location>
</feature>
<dbReference type="AlphaFoldDB" id="A0AAV5IRN9"/>
<dbReference type="Proteomes" id="UP001054252">
    <property type="component" value="Unassembled WGS sequence"/>
</dbReference>
<accession>A0AAV5IRN9</accession>
<proteinExistence type="predicted"/>
<dbReference type="InterPro" id="IPR001878">
    <property type="entry name" value="Znf_CCHC"/>
</dbReference>
<dbReference type="PANTHER" id="PTHR34482:SF48">
    <property type="entry name" value="GAG PROTEASE POLYPROTEIN"/>
    <property type="match status" value="1"/>
</dbReference>
<evidence type="ECO:0000313" key="4">
    <source>
        <dbReference type="EMBL" id="GKV01833.1"/>
    </source>
</evidence>
<dbReference type="SMART" id="SM00343">
    <property type="entry name" value="ZnF_C2HC"/>
    <property type="match status" value="4"/>
</dbReference>
<evidence type="ECO:0000259" key="3">
    <source>
        <dbReference type="PROSITE" id="PS50158"/>
    </source>
</evidence>
<organism evidence="4 5">
    <name type="scientific">Rubroshorea leprosula</name>
    <dbReference type="NCBI Taxonomy" id="152421"/>
    <lineage>
        <taxon>Eukaryota</taxon>
        <taxon>Viridiplantae</taxon>
        <taxon>Streptophyta</taxon>
        <taxon>Embryophyta</taxon>
        <taxon>Tracheophyta</taxon>
        <taxon>Spermatophyta</taxon>
        <taxon>Magnoliopsida</taxon>
        <taxon>eudicotyledons</taxon>
        <taxon>Gunneridae</taxon>
        <taxon>Pentapetalae</taxon>
        <taxon>rosids</taxon>
        <taxon>malvids</taxon>
        <taxon>Malvales</taxon>
        <taxon>Dipterocarpaceae</taxon>
        <taxon>Rubroshorea</taxon>
    </lineage>
</organism>
<evidence type="ECO:0000256" key="2">
    <source>
        <dbReference type="SAM" id="MobiDB-lite"/>
    </source>
</evidence>
<dbReference type="GO" id="GO:0008270">
    <property type="term" value="F:zinc ion binding"/>
    <property type="evidence" value="ECO:0007669"/>
    <property type="project" value="UniProtKB-KW"/>
</dbReference>
<reference evidence="4 5" key="1">
    <citation type="journal article" date="2021" name="Commun. Biol.">
        <title>The genome of Shorea leprosula (Dipterocarpaceae) highlights the ecological relevance of drought in aseasonal tropical rainforests.</title>
        <authorList>
            <person name="Ng K.K.S."/>
            <person name="Kobayashi M.J."/>
            <person name="Fawcett J.A."/>
            <person name="Hatakeyama M."/>
            <person name="Paape T."/>
            <person name="Ng C.H."/>
            <person name="Ang C.C."/>
            <person name="Tnah L.H."/>
            <person name="Lee C.T."/>
            <person name="Nishiyama T."/>
            <person name="Sese J."/>
            <person name="O'Brien M.J."/>
            <person name="Copetti D."/>
            <person name="Mohd Noor M.I."/>
            <person name="Ong R.C."/>
            <person name="Putra M."/>
            <person name="Sireger I.Z."/>
            <person name="Indrioko S."/>
            <person name="Kosugi Y."/>
            <person name="Izuno A."/>
            <person name="Isagi Y."/>
            <person name="Lee S.L."/>
            <person name="Shimizu K.K."/>
        </authorList>
    </citation>
    <scope>NUCLEOTIDE SEQUENCE [LARGE SCALE GENOMIC DNA]</scope>
    <source>
        <strain evidence="4">214</strain>
    </source>
</reference>
<dbReference type="Gene3D" id="4.10.60.10">
    <property type="entry name" value="Zinc finger, CCHC-type"/>
    <property type="match status" value="2"/>
</dbReference>
<feature type="region of interest" description="Disordered" evidence="2">
    <location>
        <begin position="1"/>
        <end position="80"/>
    </location>
</feature>
<keyword evidence="1" id="KW-0863">Zinc-finger</keyword>
<gene>
    <name evidence="4" type="ORF">SLEP1_g14351</name>
</gene>
<feature type="compositionally biased region" description="Polar residues" evidence="2">
    <location>
        <begin position="53"/>
        <end position="64"/>
    </location>
</feature>
<protein>
    <recommendedName>
        <fullName evidence="3">CCHC-type domain-containing protein</fullName>
    </recommendedName>
</protein>
<dbReference type="InterPro" id="IPR036875">
    <property type="entry name" value="Znf_CCHC_sf"/>
</dbReference>
<dbReference type="GO" id="GO:0003676">
    <property type="term" value="F:nucleic acid binding"/>
    <property type="evidence" value="ECO:0007669"/>
    <property type="project" value="InterPro"/>
</dbReference>
<name>A0AAV5IRN9_9ROSI</name>
<dbReference type="Pfam" id="PF03732">
    <property type="entry name" value="Retrotrans_gag"/>
    <property type="match status" value="1"/>
</dbReference>
<dbReference type="InterPro" id="IPR005162">
    <property type="entry name" value="Retrotrans_gag_dom"/>
</dbReference>